<dbReference type="Proteomes" id="UP000007875">
    <property type="component" value="Unassembled WGS sequence"/>
</dbReference>
<dbReference type="Gene3D" id="1.10.510.10">
    <property type="entry name" value="Transferase(Phosphotransferase) domain 1"/>
    <property type="match status" value="1"/>
</dbReference>
<dbReference type="AlphaFoldDB" id="H2YT88"/>
<keyword evidence="7" id="KW-0829">Tyrosine-protein kinase</keyword>
<dbReference type="InterPro" id="IPR017441">
    <property type="entry name" value="Protein_kinase_ATP_BS"/>
</dbReference>
<dbReference type="SUPFAM" id="SSF56112">
    <property type="entry name" value="Protein kinase-like (PK-like)"/>
    <property type="match status" value="1"/>
</dbReference>
<reference evidence="12" key="3">
    <citation type="submission" date="2025-09" db="UniProtKB">
        <authorList>
            <consortium name="Ensembl"/>
        </authorList>
    </citation>
    <scope>IDENTIFICATION</scope>
</reference>
<evidence type="ECO:0000256" key="2">
    <source>
        <dbReference type="ARBA" id="ARBA00022443"/>
    </source>
</evidence>
<dbReference type="PROSITE" id="PS00107">
    <property type="entry name" value="PROTEIN_KINASE_ATP"/>
    <property type="match status" value="1"/>
</dbReference>
<keyword evidence="13" id="KW-1185">Reference proteome</keyword>
<dbReference type="PROSITE" id="PS50002">
    <property type="entry name" value="SH3"/>
    <property type="match status" value="1"/>
</dbReference>
<evidence type="ECO:0000256" key="7">
    <source>
        <dbReference type="ARBA" id="ARBA00023137"/>
    </source>
</evidence>
<dbReference type="InterPro" id="IPR008266">
    <property type="entry name" value="Tyr_kinase_AS"/>
</dbReference>
<evidence type="ECO:0000256" key="5">
    <source>
        <dbReference type="ARBA" id="ARBA00022777"/>
    </source>
</evidence>
<dbReference type="PROSITE" id="PS50011">
    <property type="entry name" value="PROTEIN_KINASE_DOM"/>
    <property type="match status" value="1"/>
</dbReference>
<evidence type="ECO:0000256" key="4">
    <source>
        <dbReference type="ARBA" id="ARBA00022741"/>
    </source>
</evidence>
<reference evidence="12" key="2">
    <citation type="submission" date="2025-08" db="UniProtKB">
        <authorList>
            <consortium name="Ensembl"/>
        </authorList>
    </citation>
    <scope>IDENTIFICATION</scope>
</reference>
<sequence length="339" mass="38293">NNLLSNTSPQSPTTNTANNIYVALYDYEARASDDLTFKKDDKMELINPNEGDWWVVRLIDQDYITSNLEGYVPSNYIAKCSSLESQPLLRIQIRVARAVSVLVGVLIIITQDENPQTDGLSHEFADKYEGDHSEFKLGKKLGEGNFGKVFEGLWNGTTKVAVKTLKQDHEDLNQLILIDMAAQIASGMAYLETNNYIYRDLAARNILVGKNNCVKVADFGLARAIKEEIYESTSKKFPVKWSAPEAALQKNFSIKSDVWSFGILLTEIIGKGREPYPGWDNKEILPQVESGYRMPKLPDCTDSLYAIMLNCWDADPKKRNSFETLLCKLEDAYSSHFYN</sequence>
<evidence type="ECO:0000256" key="1">
    <source>
        <dbReference type="ARBA" id="ARBA00011903"/>
    </source>
</evidence>
<dbReference type="PRINTS" id="PR00109">
    <property type="entry name" value="TYRKINASE"/>
</dbReference>
<organism evidence="12 13">
    <name type="scientific">Ciona savignyi</name>
    <name type="common">Pacific transparent sea squirt</name>
    <dbReference type="NCBI Taxonomy" id="51511"/>
    <lineage>
        <taxon>Eukaryota</taxon>
        <taxon>Metazoa</taxon>
        <taxon>Chordata</taxon>
        <taxon>Tunicata</taxon>
        <taxon>Ascidiacea</taxon>
        <taxon>Phlebobranchia</taxon>
        <taxon>Cionidae</taxon>
        <taxon>Ciona</taxon>
    </lineage>
</organism>
<dbReference type="PROSITE" id="PS00109">
    <property type="entry name" value="PROTEIN_KINASE_TYR"/>
    <property type="match status" value="1"/>
</dbReference>
<protein>
    <recommendedName>
        <fullName evidence="1">non-specific protein-tyrosine kinase</fullName>
        <ecNumber evidence="1">2.7.10.2</ecNumber>
    </recommendedName>
</protein>
<dbReference type="GeneTree" id="ENSGT00940000164033"/>
<evidence type="ECO:0000313" key="13">
    <source>
        <dbReference type="Proteomes" id="UP000007875"/>
    </source>
</evidence>
<dbReference type="Gene3D" id="2.30.30.40">
    <property type="entry name" value="SH3 Domains"/>
    <property type="match status" value="1"/>
</dbReference>
<dbReference type="InterPro" id="IPR050198">
    <property type="entry name" value="Non-receptor_tyrosine_kinases"/>
</dbReference>
<dbReference type="PRINTS" id="PR00452">
    <property type="entry name" value="SH3DOMAIN"/>
</dbReference>
<dbReference type="Pfam" id="PF07714">
    <property type="entry name" value="PK_Tyr_Ser-Thr"/>
    <property type="match status" value="1"/>
</dbReference>
<evidence type="ECO:0000256" key="3">
    <source>
        <dbReference type="ARBA" id="ARBA00022679"/>
    </source>
</evidence>
<dbReference type="EC" id="2.7.10.2" evidence="1"/>
<keyword evidence="4 9" id="KW-0547">Nucleotide-binding</keyword>
<dbReference type="InterPro" id="IPR000719">
    <property type="entry name" value="Prot_kinase_dom"/>
</dbReference>
<keyword evidence="6 9" id="KW-0067">ATP-binding</keyword>
<dbReference type="SMART" id="SM00326">
    <property type="entry name" value="SH3"/>
    <property type="match status" value="1"/>
</dbReference>
<reference evidence="13" key="1">
    <citation type="submission" date="2003-08" db="EMBL/GenBank/DDBJ databases">
        <authorList>
            <person name="Birren B."/>
            <person name="Nusbaum C."/>
            <person name="Abebe A."/>
            <person name="Abouelleil A."/>
            <person name="Adekoya E."/>
            <person name="Ait-zahra M."/>
            <person name="Allen N."/>
            <person name="Allen T."/>
            <person name="An P."/>
            <person name="Anderson M."/>
            <person name="Anderson S."/>
            <person name="Arachchi H."/>
            <person name="Armbruster J."/>
            <person name="Bachantsang P."/>
            <person name="Baldwin J."/>
            <person name="Barry A."/>
            <person name="Bayul T."/>
            <person name="Blitshsteyn B."/>
            <person name="Bloom T."/>
            <person name="Blye J."/>
            <person name="Boguslavskiy L."/>
            <person name="Borowsky M."/>
            <person name="Boukhgalter B."/>
            <person name="Brunache A."/>
            <person name="Butler J."/>
            <person name="Calixte N."/>
            <person name="Calvo S."/>
            <person name="Camarata J."/>
            <person name="Campo K."/>
            <person name="Chang J."/>
            <person name="Cheshatsang Y."/>
            <person name="Citroen M."/>
            <person name="Collymore A."/>
            <person name="Considine T."/>
            <person name="Cook A."/>
            <person name="Cooke P."/>
            <person name="Corum B."/>
            <person name="Cuomo C."/>
            <person name="David R."/>
            <person name="Dawoe T."/>
            <person name="Degray S."/>
            <person name="Dodge S."/>
            <person name="Dooley K."/>
            <person name="Dorje P."/>
            <person name="Dorjee K."/>
            <person name="Dorris L."/>
            <person name="Duffey N."/>
            <person name="Dupes A."/>
            <person name="Elkins T."/>
            <person name="Engels R."/>
            <person name="Erickson J."/>
            <person name="Farina A."/>
            <person name="Faro S."/>
            <person name="Ferreira P."/>
            <person name="Fischer H."/>
            <person name="Fitzgerald M."/>
            <person name="Foley K."/>
            <person name="Gage D."/>
            <person name="Galagan J."/>
            <person name="Gearin G."/>
            <person name="Gnerre S."/>
            <person name="Gnirke A."/>
            <person name="Goyette A."/>
            <person name="Graham J."/>
            <person name="Grandbois E."/>
            <person name="Gyaltsen K."/>
            <person name="Hafez N."/>
            <person name="Hagopian D."/>
            <person name="Hagos B."/>
            <person name="Hall J."/>
            <person name="Hatcher B."/>
            <person name="Heller A."/>
            <person name="Higgins H."/>
            <person name="Honan T."/>
            <person name="Horn A."/>
            <person name="Houde N."/>
            <person name="Hughes L."/>
            <person name="Hulme W."/>
            <person name="Husby E."/>
            <person name="Iliev I."/>
            <person name="Jaffe D."/>
            <person name="Jones C."/>
            <person name="Kamal M."/>
            <person name="Kamat A."/>
            <person name="Kamvysselis M."/>
            <person name="Karlsson E."/>
            <person name="Kells C."/>
            <person name="Kieu A."/>
            <person name="Kisner P."/>
            <person name="Kodira C."/>
            <person name="Kulbokas E."/>
            <person name="Labutti K."/>
            <person name="Lama D."/>
            <person name="Landers T."/>
            <person name="Leger J."/>
            <person name="Levine S."/>
            <person name="Lewis D."/>
            <person name="Lewis T."/>
            <person name="Lindblad-toh K."/>
            <person name="Liu X."/>
            <person name="Lokyitsang T."/>
            <person name="Lokyitsang Y."/>
            <person name="Lucien O."/>
            <person name="Lui A."/>
            <person name="Ma L.J."/>
            <person name="Mabbitt R."/>
            <person name="Macdonald J."/>
            <person name="Maclean C."/>
            <person name="Major J."/>
            <person name="Manning J."/>
            <person name="Marabella R."/>
            <person name="Maru K."/>
            <person name="Matthews C."/>
            <person name="Mauceli E."/>
            <person name="Mccarthy M."/>
            <person name="Mcdonough S."/>
            <person name="Mcghee T."/>
            <person name="Meldrim J."/>
            <person name="Meneus L."/>
            <person name="Mesirov J."/>
            <person name="Mihalev A."/>
            <person name="Mihova T."/>
            <person name="Mikkelsen T."/>
            <person name="Mlenga V."/>
            <person name="Moru K."/>
            <person name="Mozes J."/>
            <person name="Mulrain L."/>
            <person name="Munson G."/>
            <person name="Naylor J."/>
            <person name="Newes C."/>
            <person name="Nguyen C."/>
            <person name="Nguyen N."/>
            <person name="Nguyen T."/>
            <person name="Nicol R."/>
            <person name="Nielsen C."/>
            <person name="Nizzari M."/>
            <person name="Norbu C."/>
            <person name="Norbu N."/>
            <person name="O'donnell P."/>
            <person name="Okoawo O."/>
            <person name="O'leary S."/>
            <person name="Omotosho B."/>
            <person name="O'neill K."/>
            <person name="Osman S."/>
            <person name="Parker S."/>
            <person name="Perrin D."/>
            <person name="Phunkhang P."/>
            <person name="Piqani B."/>
            <person name="Purcell S."/>
            <person name="Rachupka T."/>
            <person name="Ramasamy U."/>
            <person name="Rameau R."/>
            <person name="Ray V."/>
            <person name="Raymond C."/>
            <person name="Retta R."/>
            <person name="Richardson S."/>
            <person name="Rise C."/>
            <person name="Rodriguez J."/>
            <person name="Rogers J."/>
            <person name="Rogov P."/>
            <person name="Rutman M."/>
            <person name="Schupbach R."/>
            <person name="Seaman C."/>
            <person name="Settipalli S."/>
            <person name="Sharpe T."/>
            <person name="Sheridan J."/>
            <person name="Sherpa N."/>
            <person name="Shi J."/>
            <person name="Smirnov S."/>
            <person name="Smith C."/>
            <person name="Sougnez C."/>
            <person name="Spencer B."/>
            <person name="Stalker J."/>
            <person name="Stange-thomann N."/>
            <person name="Stavropoulos S."/>
            <person name="Stetson K."/>
            <person name="Stone C."/>
            <person name="Stone S."/>
            <person name="Stubbs M."/>
            <person name="Talamas J."/>
            <person name="Tchuinga P."/>
            <person name="Tenzing P."/>
            <person name="Tesfaye S."/>
            <person name="Theodore J."/>
            <person name="Thoulutsang Y."/>
            <person name="Topham K."/>
            <person name="Towey S."/>
            <person name="Tsamla T."/>
            <person name="Tsomo N."/>
            <person name="Vallee D."/>
            <person name="Vassiliev H."/>
            <person name="Venkataraman V."/>
            <person name="Vinson J."/>
            <person name="Vo A."/>
            <person name="Wade C."/>
            <person name="Wang S."/>
            <person name="Wangchuk T."/>
            <person name="Wangdi T."/>
            <person name="Whittaker C."/>
            <person name="Wilkinson J."/>
            <person name="Wu Y."/>
            <person name="Wyman D."/>
            <person name="Yadav S."/>
            <person name="Yang S."/>
            <person name="Yang X."/>
            <person name="Yeager S."/>
            <person name="Yee E."/>
            <person name="Young G."/>
            <person name="Zainoun J."/>
            <person name="Zembeck L."/>
            <person name="Zimmer A."/>
            <person name="Zody M."/>
            <person name="Lander E."/>
        </authorList>
    </citation>
    <scope>NUCLEOTIDE SEQUENCE [LARGE SCALE GENOMIC DNA]</scope>
</reference>
<dbReference type="CDD" id="cd11845">
    <property type="entry name" value="SH3_Src_like"/>
    <property type="match status" value="1"/>
</dbReference>
<dbReference type="PANTHER" id="PTHR24418">
    <property type="entry name" value="TYROSINE-PROTEIN KINASE"/>
    <property type="match status" value="1"/>
</dbReference>
<keyword evidence="5" id="KW-0418">Kinase</keyword>
<dbReference type="InterPro" id="IPR001452">
    <property type="entry name" value="SH3_domain"/>
</dbReference>
<dbReference type="InterPro" id="IPR011009">
    <property type="entry name" value="Kinase-like_dom_sf"/>
</dbReference>
<proteinExistence type="predicted"/>
<feature type="domain" description="Protein kinase" evidence="11">
    <location>
        <begin position="22"/>
        <end position="339"/>
    </location>
</feature>
<feature type="domain" description="SH3" evidence="10">
    <location>
        <begin position="16"/>
        <end position="82"/>
    </location>
</feature>
<dbReference type="Gene3D" id="3.30.200.20">
    <property type="entry name" value="Phosphorylase Kinase, domain 1"/>
    <property type="match status" value="1"/>
</dbReference>
<feature type="binding site" evidence="9">
    <location>
        <position position="163"/>
    </location>
    <ligand>
        <name>ATP</name>
        <dbReference type="ChEBI" id="CHEBI:30616"/>
    </ligand>
</feature>
<evidence type="ECO:0000259" key="11">
    <source>
        <dbReference type="PROSITE" id="PS50011"/>
    </source>
</evidence>
<dbReference type="FunFam" id="1.10.510.10:FF:000554">
    <property type="entry name" value="Predicted protein"/>
    <property type="match status" value="1"/>
</dbReference>
<keyword evidence="3" id="KW-0808">Transferase</keyword>
<dbReference type="GO" id="GO:0005524">
    <property type="term" value="F:ATP binding"/>
    <property type="evidence" value="ECO:0007669"/>
    <property type="project" value="UniProtKB-UniRule"/>
</dbReference>
<evidence type="ECO:0000313" key="12">
    <source>
        <dbReference type="Ensembl" id="ENSCSAVP00000008548.1"/>
    </source>
</evidence>
<name>H2YT88_CIOSA</name>
<dbReference type="InterPro" id="IPR001245">
    <property type="entry name" value="Ser-Thr/Tyr_kinase_cat_dom"/>
</dbReference>
<evidence type="ECO:0000256" key="6">
    <source>
        <dbReference type="ARBA" id="ARBA00022840"/>
    </source>
</evidence>
<evidence type="ECO:0000256" key="9">
    <source>
        <dbReference type="PROSITE-ProRule" id="PRU10141"/>
    </source>
</evidence>
<dbReference type="GO" id="GO:0004715">
    <property type="term" value="F:non-membrane spanning protein tyrosine kinase activity"/>
    <property type="evidence" value="ECO:0007669"/>
    <property type="project" value="UniProtKB-EC"/>
</dbReference>
<evidence type="ECO:0000256" key="8">
    <source>
        <dbReference type="PROSITE-ProRule" id="PRU00192"/>
    </source>
</evidence>
<keyword evidence="2 8" id="KW-0728">SH3 domain</keyword>
<dbReference type="SUPFAM" id="SSF50044">
    <property type="entry name" value="SH3-domain"/>
    <property type="match status" value="1"/>
</dbReference>
<dbReference type="Ensembl" id="ENSCSAVT00000008658.1">
    <property type="protein sequence ID" value="ENSCSAVP00000008548.1"/>
    <property type="gene ID" value="ENSCSAVG00000005080.1"/>
</dbReference>
<accession>H2YT88</accession>
<evidence type="ECO:0000259" key="10">
    <source>
        <dbReference type="PROSITE" id="PS50002"/>
    </source>
</evidence>
<dbReference type="InterPro" id="IPR036028">
    <property type="entry name" value="SH3-like_dom_sf"/>
</dbReference>
<dbReference type="Pfam" id="PF00018">
    <property type="entry name" value="SH3_1"/>
    <property type="match status" value="1"/>
</dbReference>